<feature type="non-terminal residue" evidence="1">
    <location>
        <position position="1"/>
    </location>
</feature>
<organism evidence="1 2">
    <name type="scientific">Gossypium schwendimanii</name>
    <name type="common">Cotton</name>
    <dbReference type="NCBI Taxonomy" id="34291"/>
    <lineage>
        <taxon>Eukaryota</taxon>
        <taxon>Viridiplantae</taxon>
        <taxon>Streptophyta</taxon>
        <taxon>Embryophyta</taxon>
        <taxon>Tracheophyta</taxon>
        <taxon>Spermatophyta</taxon>
        <taxon>Magnoliopsida</taxon>
        <taxon>eudicotyledons</taxon>
        <taxon>Gunneridae</taxon>
        <taxon>Pentapetalae</taxon>
        <taxon>rosids</taxon>
        <taxon>malvids</taxon>
        <taxon>Malvales</taxon>
        <taxon>Malvaceae</taxon>
        <taxon>Malvoideae</taxon>
        <taxon>Gossypium</taxon>
    </lineage>
</organism>
<dbReference type="EMBL" id="JABFAF010000008">
    <property type="protein sequence ID" value="MBA0862380.1"/>
    <property type="molecule type" value="Genomic_DNA"/>
</dbReference>
<gene>
    <name evidence="1" type="ORF">Goshw_007761</name>
</gene>
<dbReference type="AlphaFoldDB" id="A0A7J9LUL7"/>
<name>A0A7J9LUL7_GOSSC</name>
<keyword evidence="2" id="KW-1185">Reference proteome</keyword>
<sequence>VTWTALEIIKVSLSWARNSLISVIDVTNTPLKLVLLGHSWLIRGLILFTDGAVASGDGSASVRGVLRDQHGN</sequence>
<dbReference type="Proteomes" id="UP000593576">
    <property type="component" value="Unassembled WGS sequence"/>
</dbReference>
<reference evidence="1 2" key="1">
    <citation type="journal article" date="2019" name="Genome Biol. Evol.">
        <title>Insights into the evolution of the New World diploid cottons (Gossypium, subgenus Houzingenia) based on genome sequencing.</title>
        <authorList>
            <person name="Grover C.E."/>
            <person name="Arick M.A. 2nd"/>
            <person name="Thrash A."/>
            <person name="Conover J.L."/>
            <person name="Sanders W.S."/>
            <person name="Peterson D.G."/>
            <person name="Frelichowski J.E."/>
            <person name="Scheffler J.A."/>
            <person name="Scheffler B.E."/>
            <person name="Wendel J.F."/>
        </authorList>
    </citation>
    <scope>NUCLEOTIDE SEQUENCE [LARGE SCALE GENOMIC DNA]</scope>
    <source>
        <strain evidence="1">1</strain>
        <tissue evidence="1">Leaf</tissue>
    </source>
</reference>
<dbReference type="OrthoDB" id="10385285at2759"/>
<accession>A0A7J9LUL7</accession>
<evidence type="ECO:0000313" key="2">
    <source>
        <dbReference type="Proteomes" id="UP000593576"/>
    </source>
</evidence>
<comment type="caution">
    <text evidence="1">The sequence shown here is derived from an EMBL/GenBank/DDBJ whole genome shotgun (WGS) entry which is preliminary data.</text>
</comment>
<protein>
    <submittedName>
        <fullName evidence="1">Uncharacterized protein</fullName>
    </submittedName>
</protein>
<proteinExistence type="predicted"/>
<evidence type="ECO:0000313" key="1">
    <source>
        <dbReference type="EMBL" id="MBA0862380.1"/>
    </source>
</evidence>